<proteinExistence type="predicted"/>
<accession>A0ABZ2UXD2</accession>
<organism evidence="2 3">
    <name type="scientific">Okeanomitos corallinicola TIOX110</name>
    <dbReference type="NCBI Taxonomy" id="3133117"/>
    <lineage>
        <taxon>Bacteria</taxon>
        <taxon>Bacillati</taxon>
        <taxon>Cyanobacteriota</taxon>
        <taxon>Cyanophyceae</taxon>
        <taxon>Nostocales</taxon>
        <taxon>Aphanizomenonaceae</taxon>
        <taxon>Okeanomitos</taxon>
    </lineage>
</organism>
<evidence type="ECO:0000313" key="3">
    <source>
        <dbReference type="Proteomes" id="UP001483337"/>
    </source>
</evidence>
<name>A0ABZ2UXD2_9CYAN</name>
<protein>
    <submittedName>
        <fullName evidence="2">Uncharacterized protein</fullName>
    </submittedName>
</protein>
<evidence type="ECO:0000313" key="2">
    <source>
        <dbReference type="EMBL" id="WZB88883.1"/>
    </source>
</evidence>
<reference evidence="2 3" key="1">
    <citation type="submission" date="2024-04" db="EMBL/GenBank/DDBJ databases">
        <title>Okeanomitos corallinicola gen. &amp; sp. nov. (Nostocales, Cyanobacteria), a new toxic marine heterocyst-forming cyanobacterium from a coral reef.</title>
        <authorList>
            <person name="Li H."/>
            <person name="Li R."/>
            <person name="Kang J."/>
            <person name="Hii K.S."/>
            <person name="Mohamed H.F."/>
            <person name="Xu X."/>
            <person name="Luo Z."/>
        </authorList>
    </citation>
    <scope>NUCLEOTIDE SEQUENCE [LARGE SCALE GENOMIC DNA]</scope>
    <source>
        <strain evidence="2 3">TIOX110</strain>
    </source>
</reference>
<keyword evidence="3" id="KW-1185">Reference proteome</keyword>
<evidence type="ECO:0000256" key="1">
    <source>
        <dbReference type="SAM" id="Phobius"/>
    </source>
</evidence>
<gene>
    <name evidence="2" type="ORF">WJM97_04160</name>
</gene>
<dbReference type="Proteomes" id="UP001483337">
    <property type="component" value="Chromosome"/>
</dbReference>
<keyword evidence="1" id="KW-1133">Transmembrane helix</keyword>
<dbReference type="RefSeq" id="WP_353931788.1">
    <property type="nucleotide sequence ID" value="NZ_CP150886.1"/>
</dbReference>
<sequence>MELLNDQLFSLVSNLHEHITFVASNYTNVRDADLLGQMQAAWNNFVTSGQIWATLIGIIIGYMFKSLTSYG</sequence>
<keyword evidence="1" id="KW-0472">Membrane</keyword>
<keyword evidence="1" id="KW-0812">Transmembrane</keyword>
<feature type="transmembrane region" description="Helical" evidence="1">
    <location>
        <begin position="45"/>
        <end position="64"/>
    </location>
</feature>
<dbReference type="EMBL" id="CP150886">
    <property type="protein sequence ID" value="WZB88883.1"/>
    <property type="molecule type" value="Genomic_DNA"/>
</dbReference>